<sequence length="215" mass="23625">MSSLISPKALLSLCATSLQRSLNMNVTPQPFTPSADLARPSVADAVVGSDAAPLFIRKPNPDDGWGVYELIKSCPPLDVNSAYAYLLLATQFRDTCAVATNEEGEIVGFVSGYVKSNAPDTYFLWQVAVGEKARGTGLARRLVEAVMTRDELRDVHHLETTITPDNQASWGLFRRLANRWQAPLNSREYFSTDQLGGEHDPENLVRIGPFDTGRL</sequence>
<dbReference type="InterPro" id="IPR012772">
    <property type="entry name" value="Ectoine_EctA"/>
</dbReference>
<evidence type="ECO:0000256" key="3">
    <source>
        <dbReference type="ARBA" id="ARBA00012355"/>
    </source>
</evidence>
<name>A0A109ULT0_9GAMM</name>
<dbReference type="SUPFAM" id="SSF55729">
    <property type="entry name" value="Acyl-CoA N-acyltransferases (Nat)"/>
    <property type="match status" value="1"/>
</dbReference>
<dbReference type="GO" id="GO:0019491">
    <property type="term" value="P:ectoine biosynthetic process"/>
    <property type="evidence" value="ECO:0007669"/>
    <property type="project" value="UniProtKB-UniPathway"/>
</dbReference>
<evidence type="ECO:0000256" key="2">
    <source>
        <dbReference type="ARBA" id="ARBA00010712"/>
    </source>
</evidence>
<comment type="function">
    <text evidence="8">Catalyzes the acetylation of L-2,4-diaminobutyrate (DABA) to gamma-N-acetyl-alpha,gamma-diaminobutyric acid (ADABA) with acetyl coenzyme A.</text>
</comment>
<keyword evidence="5 8" id="KW-0808">Transferase</keyword>
<evidence type="ECO:0000256" key="4">
    <source>
        <dbReference type="ARBA" id="ARBA00017935"/>
    </source>
</evidence>
<evidence type="ECO:0000259" key="9">
    <source>
        <dbReference type="PROSITE" id="PS51186"/>
    </source>
</evidence>
<dbReference type="PROSITE" id="PS51186">
    <property type="entry name" value="GNAT"/>
    <property type="match status" value="1"/>
</dbReference>
<evidence type="ECO:0000313" key="11">
    <source>
        <dbReference type="Proteomes" id="UP000063387"/>
    </source>
</evidence>
<dbReference type="CDD" id="cd04301">
    <property type="entry name" value="NAT_SF"/>
    <property type="match status" value="1"/>
</dbReference>
<reference evidence="10 11" key="2">
    <citation type="submission" date="2016-02" db="EMBL/GenBank/DDBJ databases">
        <authorList>
            <person name="Wen L."/>
            <person name="He K."/>
            <person name="Yang H."/>
        </authorList>
    </citation>
    <scope>NUCLEOTIDE SEQUENCE [LARGE SCALE GENOMIC DNA]</scope>
    <source>
        <strain evidence="10 11">AGD 8-3</strain>
    </source>
</reference>
<dbReference type="Proteomes" id="UP000063387">
    <property type="component" value="Chromosome"/>
</dbReference>
<comment type="catalytic activity">
    <reaction evidence="7 8">
        <text>L-2,4-diaminobutanoate + acetyl-CoA = (2S)-4-acetamido-2-aminobutanoate + CoA + H(+)</text>
        <dbReference type="Rhea" id="RHEA:16901"/>
        <dbReference type="ChEBI" id="CHEBI:15378"/>
        <dbReference type="ChEBI" id="CHEBI:57287"/>
        <dbReference type="ChEBI" id="CHEBI:57288"/>
        <dbReference type="ChEBI" id="CHEBI:58761"/>
        <dbReference type="ChEBI" id="CHEBI:58929"/>
        <dbReference type="EC" id="2.3.1.178"/>
    </reaction>
</comment>
<evidence type="ECO:0000256" key="1">
    <source>
        <dbReference type="ARBA" id="ARBA00004978"/>
    </source>
</evidence>
<dbReference type="AlphaFoldDB" id="A0A109ULT0"/>
<evidence type="ECO:0000256" key="5">
    <source>
        <dbReference type="ARBA" id="ARBA00022679"/>
    </source>
</evidence>
<dbReference type="NCBIfam" id="TIGR02406">
    <property type="entry name" value="ectoine_EctA"/>
    <property type="match status" value="1"/>
</dbReference>
<evidence type="ECO:0000256" key="8">
    <source>
        <dbReference type="RuleBase" id="RU365045"/>
    </source>
</evidence>
<dbReference type="KEGG" id="hco:LOKO_01900"/>
<dbReference type="InterPro" id="IPR016181">
    <property type="entry name" value="Acyl_CoA_acyltransferase"/>
</dbReference>
<gene>
    <name evidence="8 10" type="primary">ectA</name>
    <name evidence="10" type="ORF">LOKO_01900</name>
</gene>
<dbReference type="EC" id="2.3.1.178" evidence="3 8"/>
<evidence type="ECO:0000256" key="6">
    <source>
        <dbReference type="ARBA" id="ARBA00023315"/>
    </source>
</evidence>
<comment type="pathway">
    <text evidence="1 8">Amine and polyamine biosynthesis; ectoine biosynthesis; L-ectoine from L-aspartate 4-semialdehyde: step 2/3.</text>
</comment>
<dbReference type="InterPro" id="IPR000182">
    <property type="entry name" value="GNAT_dom"/>
</dbReference>
<dbReference type="Pfam" id="PF00583">
    <property type="entry name" value="Acetyltransf_1"/>
    <property type="match status" value="1"/>
</dbReference>
<reference evidence="10 11" key="1">
    <citation type="journal article" date="2016" name="Genome Announc.">
        <title>Draft Genome Sequence of 'Halomonas chromatireducens' Strain AGD 8-3, a Haloalkaliphilic Chromate- and Selenite-Reducing Gammaproteobacterium.</title>
        <authorList>
            <person name="Sharko F.S."/>
            <person name="Shapovalova A.A."/>
            <person name="Tsygankova S.V."/>
            <person name="Komova A.V."/>
            <person name="Boulygina E.S."/>
            <person name="Teslyuk A.B."/>
            <person name="Gotovtsev P.M."/>
            <person name="Namsaraev Z.B."/>
            <person name="Khijniak T.V."/>
            <person name="Nedoluzhko A.V."/>
            <person name="Vasilov R.G."/>
        </authorList>
    </citation>
    <scope>NUCLEOTIDE SEQUENCE [LARGE SCALE GENOMIC DNA]</scope>
    <source>
        <strain evidence="10 11">AGD 8-3</strain>
    </source>
</reference>
<evidence type="ECO:0000313" key="10">
    <source>
        <dbReference type="EMBL" id="AMD00968.1"/>
    </source>
</evidence>
<dbReference type="EMBL" id="CP014226">
    <property type="protein sequence ID" value="AMD00968.1"/>
    <property type="molecule type" value="Genomic_DNA"/>
</dbReference>
<keyword evidence="6 8" id="KW-0012">Acyltransferase</keyword>
<proteinExistence type="inferred from homology"/>
<accession>A0A109ULT0</accession>
<dbReference type="STRING" id="507626.LOKO_01900"/>
<keyword evidence="11" id="KW-1185">Reference proteome</keyword>
<dbReference type="PATRIC" id="fig|507626.3.peg.1896"/>
<dbReference type="UniPathway" id="UPA00067">
    <property type="reaction ID" value="UER00122"/>
</dbReference>
<organism evidence="10 11">
    <name type="scientific">Halomonas chromatireducens</name>
    <dbReference type="NCBI Taxonomy" id="507626"/>
    <lineage>
        <taxon>Bacteria</taxon>
        <taxon>Pseudomonadati</taxon>
        <taxon>Pseudomonadota</taxon>
        <taxon>Gammaproteobacteria</taxon>
        <taxon>Oceanospirillales</taxon>
        <taxon>Halomonadaceae</taxon>
        <taxon>Halomonas</taxon>
    </lineage>
</organism>
<protein>
    <recommendedName>
        <fullName evidence="4 8">L-2,4-diaminobutyric acid acetyltransferase</fullName>
        <shortName evidence="8">DABA acetyltransferase</shortName>
        <ecNumber evidence="3 8">2.3.1.178</ecNumber>
    </recommendedName>
</protein>
<feature type="domain" description="N-acetyltransferase" evidence="9">
    <location>
        <begin position="54"/>
        <end position="215"/>
    </location>
</feature>
<evidence type="ECO:0000256" key="7">
    <source>
        <dbReference type="ARBA" id="ARBA00048924"/>
    </source>
</evidence>
<comment type="similarity">
    <text evidence="2 8">Belongs to the acetyltransferase family. EctA subfamily.</text>
</comment>
<dbReference type="Gene3D" id="3.40.630.30">
    <property type="match status" value="1"/>
</dbReference>
<dbReference type="GO" id="GO:0033816">
    <property type="term" value="F:diaminobutyrate acetyltransferase activity"/>
    <property type="evidence" value="ECO:0007669"/>
    <property type="project" value="UniProtKB-EC"/>
</dbReference>